<gene>
    <name evidence="2" type="ORF">GH807_03680</name>
</gene>
<sequence length="170" mass="19518">MNNEAVNIFDEEIDQKGQYLTFLLEDEAYGIWIGYVTEIIGILPYMEVPELPDYIRGIINLRGRIIPIMDMRLRFSKTFVDYNERTCIIVTDIEADTVGLIVDSVSEVVTIADDNINDKPMMSTGISNQFVKNIGKVGDEVILLLDCEKVLMHNEFEKTLNEDQYGRKKE</sequence>
<accession>A0ABR6WI39</accession>
<dbReference type="SUPFAM" id="SSF50341">
    <property type="entry name" value="CheW-like"/>
    <property type="match status" value="1"/>
</dbReference>
<evidence type="ECO:0000313" key="3">
    <source>
        <dbReference type="Proteomes" id="UP000653358"/>
    </source>
</evidence>
<keyword evidence="3" id="KW-1185">Reference proteome</keyword>
<dbReference type="Gene3D" id="2.30.30.40">
    <property type="entry name" value="SH3 Domains"/>
    <property type="match status" value="1"/>
</dbReference>
<comment type="caution">
    <text evidence="2">The sequence shown here is derived from an EMBL/GenBank/DDBJ whole genome shotgun (WGS) entry which is preliminary data.</text>
</comment>
<dbReference type="InterPro" id="IPR036061">
    <property type="entry name" value="CheW-like_dom_sf"/>
</dbReference>
<dbReference type="PROSITE" id="PS50851">
    <property type="entry name" value="CHEW"/>
    <property type="match status" value="1"/>
</dbReference>
<organism evidence="2 3">
    <name type="scientific">Acetobacterium tundrae</name>
    <dbReference type="NCBI Taxonomy" id="132932"/>
    <lineage>
        <taxon>Bacteria</taxon>
        <taxon>Bacillati</taxon>
        <taxon>Bacillota</taxon>
        <taxon>Clostridia</taxon>
        <taxon>Eubacteriales</taxon>
        <taxon>Eubacteriaceae</taxon>
        <taxon>Acetobacterium</taxon>
    </lineage>
</organism>
<evidence type="ECO:0000259" key="1">
    <source>
        <dbReference type="PROSITE" id="PS50851"/>
    </source>
</evidence>
<dbReference type="InterPro" id="IPR002545">
    <property type="entry name" value="CheW-lke_dom"/>
</dbReference>
<dbReference type="Gene3D" id="2.40.50.180">
    <property type="entry name" value="CheA-289, Domain 4"/>
    <property type="match status" value="1"/>
</dbReference>
<dbReference type="PANTHER" id="PTHR22617">
    <property type="entry name" value="CHEMOTAXIS SENSOR HISTIDINE KINASE-RELATED"/>
    <property type="match status" value="1"/>
</dbReference>
<dbReference type="Proteomes" id="UP000653358">
    <property type="component" value="Unassembled WGS sequence"/>
</dbReference>
<dbReference type="RefSeq" id="WP_148602791.1">
    <property type="nucleotide sequence ID" value="NZ_RXYB01000004.1"/>
</dbReference>
<dbReference type="InterPro" id="IPR039315">
    <property type="entry name" value="CheW"/>
</dbReference>
<dbReference type="SMART" id="SM00260">
    <property type="entry name" value="CheW"/>
    <property type="match status" value="1"/>
</dbReference>
<reference evidence="2 3" key="1">
    <citation type="journal article" date="2020" name="mSystems">
        <title>Defining Genomic and Predicted Metabolic Features of the Acetobacterium Genus.</title>
        <authorList>
            <person name="Ross D.E."/>
            <person name="Marshall C.W."/>
            <person name="Gulliver D."/>
            <person name="May H.D."/>
            <person name="Norman R.S."/>
        </authorList>
    </citation>
    <scope>NUCLEOTIDE SEQUENCE [LARGE SCALE GENOMIC DNA]</scope>
    <source>
        <strain evidence="2 3">DSM 9173</strain>
    </source>
</reference>
<proteinExistence type="predicted"/>
<dbReference type="Pfam" id="PF01584">
    <property type="entry name" value="CheW"/>
    <property type="match status" value="1"/>
</dbReference>
<dbReference type="PANTHER" id="PTHR22617:SF23">
    <property type="entry name" value="CHEMOTAXIS PROTEIN CHEW"/>
    <property type="match status" value="1"/>
</dbReference>
<evidence type="ECO:0000313" key="2">
    <source>
        <dbReference type="EMBL" id="MBC3796149.1"/>
    </source>
</evidence>
<dbReference type="EMBL" id="WJBB01000003">
    <property type="protein sequence ID" value="MBC3796149.1"/>
    <property type="molecule type" value="Genomic_DNA"/>
</dbReference>
<protein>
    <submittedName>
        <fullName evidence="2">Chemotaxis protein CheW</fullName>
    </submittedName>
</protein>
<feature type="domain" description="CheW-like" evidence="1">
    <location>
        <begin position="16"/>
        <end position="156"/>
    </location>
</feature>
<name>A0ABR6WI39_9FIRM</name>